<dbReference type="HOGENOM" id="CLU_028647_1_1_1"/>
<feature type="compositionally biased region" description="Low complexity" evidence="1">
    <location>
        <begin position="254"/>
        <end position="264"/>
    </location>
</feature>
<name>M1DE39_SOLTU</name>
<feature type="region of interest" description="Disordered" evidence="1">
    <location>
        <begin position="247"/>
        <end position="274"/>
    </location>
</feature>
<evidence type="ECO:0000256" key="1">
    <source>
        <dbReference type="SAM" id="MobiDB-lite"/>
    </source>
</evidence>
<feature type="domain" description="Putative plant transposon protein" evidence="2">
    <location>
        <begin position="133"/>
        <end position="196"/>
    </location>
</feature>
<protein>
    <submittedName>
        <fullName evidence="3">Integrase core domain containing protein</fullName>
    </submittedName>
</protein>
<evidence type="ECO:0000313" key="4">
    <source>
        <dbReference type="Proteomes" id="UP000011115"/>
    </source>
</evidence>
<accession>M1DE39</accession>
<dbReference type="AlphaFoldDB" id="M1DE39"/>
<reference evidence="3" key="2">
    <citation type="submission" date="2015-06" db="UniProtKB">
        <authorList>
            <consortium name="EnsemblPlants"/>
        </authorList>
    </citation>
    <scope>IDENTIFICATION</scope>
    <source>
        <strain evidence="3">DM1-3 516 R44</strain>
    </source>
</reference>
<keyword evidence="4" id="KW-1185">Reference proteome</keyword>
<dbReference type="InterPro" id="IPR046796">
    <property type="entry name" value="Transposase_32_dom"/>
</dbReference>
<evidence type="ECO:0000259" key="2">
    <source>
        <dbReference type="Pfam" id="PF20167"/>
    </source>
</evidence>
<sequence length="274" mass="30646">MCRGEKQNLQEKGLVQRSTDPIDGLWFSQRIVNSVRRSQDTVENSHICGLENKECLKPGIDHVHETPSTDRRLGSWLDALEISRSVKPRMWTMVCRSIYGPFCTSVVSICNQYCWSYDPRKGSTDRRSAYGPVSPTKADNQLTWDRAVMAATLVVGLEIDFARMLLAEIHDKAFKTSTTYPFPCLIFQLCRDSGVPIWHCDRLIHPTGTLDVGLIQDEVNVAAPRRGPRIDVPLGTDLVDIVKQMQDDEPTPPAHTNNAPASSSQATSQVPQLI</sequence>
<dbReference type="Gramene" id="PGSC0003DMT400087571">
    <property type="protein sequence ID" value="PGSC0003DMT400087571"/>
    <property type="gene ID" value="PGSC0003DMG400037142"/>
</dbReference>
<dbReference type="EnsemblPlants" id="PGSC0003DMT400087571">
    <property type="protein sequence ID" value="PGSC0003DMT400087571"/>
    <property type="gene ID" value="PGSC0003DMG400037142"/>
</dbReference>
<dbReference type="Pfam" id="PF20167">
    <property type="entry name" value="Transposase_32"/>
    <property type="match status" value="1"/>
</dbReference>
<reference evidence="4" key="1">
    <citation type="journal article" date="2011" name="Nature">
        <title>Genome sequence and analysis of the tuber crop potato.</title>
        <authorList>
            <consortium name="The Potato Genome Sequencing Consortium"/>
        </authorList>
    </citation>
    <scope>NUCLEOTIDE SEQUENCE [LARGE SCALE GENOMIC DNA]</scope>
    <source>
        <strain evidence="4">cv. DM1-3 516 R44</strain>
    </source>
</reference>
<dbReference type="PaxDb" id="4113-PGSC0003DMT400087571"/>
<evidence type="ECO:0000313" key="3">
    <source>
        <dbReference type="EnsemblPlants" id="PGSC0003DMT400087571"/>
    </source>
</evidence>
<feature type="compositionally biased region" description="Polar residues" evidence="1">
    <location>
        <begin position="265"/>
        <end position="274"/>
    </location>
</feature>
<dbReference type="Proteomes" id="UP000011115">
    <property type="component" value="Unassembled WGS sequence"/>
</dbReference>
<dbReference type="InParanoid" id="M1DE39"/>
<organism evidence="3 4">
    <name type="scientific">Solanum tuberosum</name>
    <name type="common">Potato</name>
    <dbReference type="NCBI Taxonomy" id="4113"/>
    <lineage>
        <taxon>Eukaryota</taxon>
        <taxon>Viridiplantae</taxon>
        <taxon>Streptophyta</taxon>
        <taxon>Embryophyta</taxon>
        <taxon>Tracheophyta</taxon>
        <taxon>Spermatophyta</taxon>
        <taxon>Magnoliopsida</taxon>
        <taxon>eudicotyledons</taxon>
        <taxon>Gunneridae</taxon>
        <taxon>Pentapetalae</taxon>
        <taxon>asterids</taxon>
        <taxon>lamiids</taxon>
        <taxon>Solanales</taxon>
        <taxon>Solanaceae</taxon>
        <taxon>Solanoideae</taxon>
        <taxon>Solaneae</taxon>
        <taxon>Solanum</taxon>
    </lineage>
</organism>
<proteinExistence type="predicted"/>